<proteinExistence type="predicted"/>
<sequence length="441" mass="48651">MSLVGPDGSAVWQKESGYFRNWGLAPDWSSRSRTAFFDYATREHCDEDSMEDPDHDVDGEVIDPQTGEVLERFDGIVRYFKHDFENGSALVDRQDSFNDDTLEIVGPDHAAEHVLVEGSVMVLRDHDDRWIHYVSSAAGEGQFSYDRTEDALYQTDLIELADGSLNVHGRTGRWIWATVDRDAYEREFYEVVPVDGTSEPVELEGSSFSAHGFLGHNDHGVLIDTDRGRASVIDLRSGEAVVTAERAAREHFDGILVDGEVGLLHVTSGGELVVHRRSGSETVFERAGSMDQVFMGYPSHVQAPQLMRTLAPEGAPTGGIALLLREEARMAEVAHRYTKPSTGGGQCDSVAFVSGTKDFDVPWIYFAEIPDDRDPDTITLTIVPSDLSAPPVELGTMSREACQRPVIDADGARVYWTEILSGDGTRYGTDAEVRVYSADLP</sequence>
<reference evidence="1 2" key="1">
    <citation type="submission" date="2019-08" db="EMBL/GenBank/DDBJ databases">
        <title>Bradymonadales sp. TMQ4.</title>
        <authorList>
            <person name="Liang Q."/>
        </authorList>
    </citation>
    <scope>NUCLEOTIDE SEQUENCE [LARGE SCALE GENOMIC DNA]</scope>
    <source>
        <strain evidence="1 2">TMQ4</strain>
    </source>
</reference>
<dbReference type="Proteomes" id="UP000321412">
    <property type="component" value="Unassembled WGS sequence"/>
</dbReference>
<dbReference type="AlphaFoldDB" id="A0A5C6XDQ4"/>
<protein>
    <submittedName>
        <fullName evidence="1">Uncharacterized protein</fullName>
    </submittedName>
</protein>
<keyword evidence="2" id="KW-1185">Reference proteome</keyword>
<name>A0A5C6XDQ4_9DELT</name>
<accession>A0A5C6XDQ4</accession>
<evidence type="ECO:0000313" key="1">
    <source>
        <dbReference type="EMBL" id="TXD37445.1"/>
    </source>
</evidence>
<dbReference type="OrthoDB" id="10004720at2"/>
<organism evidence="1 2">
    <name type="scientific">Lujinxingia vulgaris</name>
    <dbReference type="NCBI Taxonomy" id="2600176"/>
    <lineage>
        <taxon>Bacteria</taxon>
        <taxon>Deltaproteobacteria</taxon>
        <taxon>Bradymonadales</taxon>
        <taxon>Lujinxingiaceae</taxon>
        <taxon>Lujinxingia</taxon>
    </lineage>
</organism>
<evidence type="ECO:0000313" key="2">
    <source>
        <dbReference type="Proteomes" id="UP000321412"/>
    </source>
</evidence>
<dbReference type="RefSeq" id="WP_146980602.1">
    <property type="nucleotide sequence ID" value="NZ_VOSM01000003.1"/>
</dbReference>
<gene>
    <name evidence="1" type="ORF">FRC98_07040</name>
</gene>
<comment type="caution">
    <text evidence="1">The sequence shown here is derived from an EMBL/GenBank/DDBJ whole genome shotgun (WGS) entry which is preliminary data.</text>
</comment>
<dbReference type="EMBL" id="VOSM01000003">
    <property type="protein sequence ID" value="TXD37445.1"/>
    <property type="molecule type" value="Genomic_DNA"/>
</dbReference>